<sequence length="263" mass="28607">MITLLPFHTQVANAWKTFLHRWGSALLIQLLMIVPGILMFPLMAEYLLALDAGTDPMVVFQTTVYGTSFVWGFALLLLVGVLTTTAQMILFAAQDKISFMTALTSAVKRYIPVLYTSILSAIAVIASLIPAYALNYWYYVAARSGLPIDGNGIIALDAVIMIAVVALLIPAAIIAVWLMYAPLLTAVKASSAGFTALKDSKNLVHGHLWQVMWRIIGAVILFQIISVSTQTLYLASLLVPFIAGIIAIAFFVELYKELHEGGA</sequence>
<feature type="transmembrane region" description="Helical" evidence="1">
    <location>
        <begin position="26"/>
        <end position="49"/>
    </location>
</feature>
<evidence type="ECO:0000313" key="3">
    <source>
        <dbReference type="Proteomes" id="UP000177528"/>
    </source>
</evidence>
<feature type="transmembrane region" description="Helical" evidence="1">
    <location>
        <begin position="232"/>
        <end position="252"/>
    </location>
</feature>
<protein>
    <recommendedName>
        <fullName evidence="4">Glycerophosphoryl diester phosphodiesterase membrane domain-containing protein</fullName>
    </recommendedName>
</protein>
<feature type="transmembrane region" description="Helical" evidence="1">
    <location>
        <begin position="69"/>
        <end position="92"/>
    </location>
</feature>
<feature type="transmembrane region" description="Helical" evidence="1">
    <location>
        <begin position="113"/>
        <end position="133"/>
    </location>
</feature>
<evidence type="ECO:0000256" key="1">
    <source>
        <dbReference type="SAM" id="Phobius"/>
    </source>
</evidence>
<reference evidence="2 3" key="1">
    <citation type="journal article" date="2016" name="Nat. Commun.">
        <title>Thousands of microbial genomes shed light on interconnected biogeochemical processes in an aquifer system.</title>
        <authorList>
            <person name="Anantharaman K."/>
            <person name="Brown C.T."/>
            <person name="Hug L.A."/>
            <person name="Sharon I."/>
            <person name="Castelle C.J."/>
            <person name="Probst A.J."/>
            <person name="Thomas B.C."/>
            <person name="Singh A."/>
            <person name="Wilkins M.J."/>
            <person name="Karaoz U."/>
            <person name="Brodie E.L."/>
            <person name="Williams K.H."/>
            <person name="Hubbard S.S."/>
            <person name="Banfield J.F."/>
        </authorList>
    </citation>
    <scope>NUCLEOTIDE SEQUENCE [LARGE SCALE GENOMIC DNA]</scope>
</reference>
<gene>
    <name evidence="2" type="ORF">A3D99_00630</name>
</gene>
<name>A0A1G1X4Z0_9BACT</name>
<evidence type="ECO:0000313" key="2">
    <source>
        <dbReference type="EMBL" id="OGY35033.1"/>
    </source>
</evidence>
<feature type="transmembrane region" description="Helical" evidence="1">
    <location>
        <begin position="153"/>
        <end position="180"/>
    </location>
</feature>
<dbReference type="EMBL" id="MHHR01000005">
    <property type="protein sequence ID" value="OGY35033.1"/>
    <property type="molecule type" value="Genomic_DNA"/>
</dbReference>
<dbReference type="AlphaFoldDB" id="A0A1G1X4Z0"/>
<accession>A0A1G1X4Z0</accession>
<proteinExistence type="predicted"/>
<keyword evidence="1" id="KW-0472">Membrane</keyword>
<evidence type="ECO:0008006" key="4">
    <source>
        <dbReference type="Google" id="ProtNLM"/>
    </source>
</evidence>
<comment type="caution">
    <text evidence="2">The sequence shown here is derived from an EMBL/GenBank/DDBJ whole genome shotgun (WGS) entry which is preliminary data.</text>
</comment>
<organism evidence="2 3">
    <name type="scientific">Candidatus Andersenbacteria bacterium RIFCSPHIGHO2_12_FULL_45_11</name>
    <dbReference type="NCBI Taxonomy" id="1797281"/>
    <lineage>
        <taxon>Bacteria</taxon>
        <taxon>Candidatus Anderseniibacteriota</taxon>
    </lineage>
</organism>
<dbReference type="Proteomes" id="UP000177528">
    <property type="component" value="Unassembled WGS sequence"/>
</dbReference>
<keyword evidence="1" id="KW-1133">Transmembrane helix</keyword>
<feature type="transmembrane region" description="Helical" evidence="1">
    <location>
        <begin position="208"/>
        <end position="226"/>
    </location>
</feature>
<keyword evidence="1" id="KW-0812">Transmembrane</keyword>